<gene>
    <name evidence="1" type="ORF">Sradi_7005800</name>
</gene>
<sequence>MAAFAFSLAAAAATPTGVSFSRDEVFVAAVPLRATPLPPANFLISTAYSLNFWNFQHFMVIIKPSSPPPRSHHQALVYDFQPEDPENIWVAVAALSGRKVPGVILVRKLKKLPTRKCWFVGYSKANAIDAAMKFNEDWATDLRIGHHDCRDYSQAIAEERYHPRPLLCYLKSARTGNIFASTLLLIHARYGVLNPISP</sequence>
<organism evidence="1">
    <name type="scientific">Sesamum radiatum</name>
    <name type="common">Black benniseed</name>
    <dbReference type="NCBI Taxonomy" id="300843"/>
    <lineage>
        <taxon>Eukaryota</taxon>
        <taxon>Viridiplantae</taxon>
        <taxon>Streptophyta</taxon>
        <taxon>Embryophyta</taxon>
        <taxon>Tracheophyta</taxon>
        <taxon>Spermatophyta</taxon>
        <taxon>Magnoliopsida</taxon>
        <taxon>eudicotyledons</taxon>
        <taxon>Gunneridae</taxon>
        <taxon>Pentapetalae</taxon>
        <taxon>asterids</taxon>
        <taxon>lamiids</taxon>
        <taxon>Lamiales</taxon>
        <taxon>Pedaliaceae</taxon>
        <taxon>Sesamum</taxon>
    </lineage>
</organism>
<dbReference type="EMBL" id="JACGWJ010000475">
    <property type="protein sequence ID" value="KAL0292008.1"/>
    <property type="molecule type" value="Genomic_DNA"/>
</dbReference>
<dbReference type="PANTHER" id="PTHR36342:SF1">
    <property type="entry name" value="PTB DOMAIN ENGULFMENT ADAPTER"/>
    <property type="match status" value="1"/>
</dbReference>
<protein>
    <submittedName>
        <fullName evidence="1">Uncharacterized protein</fullName>
    </submittedName>
</protein>
<reference evidence="1" key="2">
    <citation type="journal article" date="2024" name="Plant">
        <title>Genomic evolution and insights into agronomic trait innovations of Sesamum species.</title>
        <authorList>
            <person name="Miao H."/>
            <person name="Wang L."/>
            <person name="Qu L."/>
            <person name="Liu H."/>
            <person name="Sun Y."/>
            <person name="Le M."/>
            <person name="Wang Q."/>
            <person name="Wei S."/>
            <person name="Zheng Y."/>
            <person name="Lin W."/>
            <person name="Duan Y."/>
            <person name="Cao H."/>
            <person name="Xiong S."/>
            <person name="Wang X."/>
            <person name="Wei L."/>
            <person name="Li C."/>
            <person name="Ma Q."/>
            <person name="Ju M."/>
            <person name="Zhao R."/>
            <person name="Li G."/>
            <person name="Mu C."/>
            <person name="Tian Q."/>
            <person name="Mei H."/>
            <person name="Zhang T."/>
            <person name="Gao T."/>
            <person name="Zhang H."/>
        </authorList>
    </citation>
    <scope>NUCLEOTIDE SEQUENCE</scope>
    <source>
        <strain evidence="1">G02</strain>
    </source>
</reference>
<name>A0AAW2JDW2_SESRA</name>
<comment type="caution">
    <text evidence="1">The sequence shown here is derived from an EMBL/GenBank/DDBJ whole genome shotgun (WGS) entry which is preliminary data.</text>
</comment>
<reference evidence="1" key="1">
    <citation type="submission" date="2020-06" db="EMBL/GenBank/DDBJ databases">
        <authorList>
            <person name="Li T."/>
            <person name="Hu X."/>
            <person name="Zhang T."/>
            <person name="Song X."/>
            <person name="Zhang H."/>
            <person name="Dai N."/>
            <person name="Sheng W."/>
            <person name="Hou X."/>
            <person name="Wei L."/>
        </authorList>
    </citation>
    <scope>NUCLEOTIDE SEQUENCE</scope>
    <source>
        <strain evidence="1">G02</strain>
        <tissue evidence="1">Leaf</tissue>
    </source>
</reference>
<dbReference type="PANTHER" id="PTHR36342">
    <property type="entry name" value="PTB DOMAIN ENGULFMENT ADAPTER"/>
    <property type="match status" value="1"/>
</dbReference>
<accession>A0AAW2JDW2</accession>
<evidence type="ECO:0000313" key="1">
    <source>
        <dbReference type="EMBL" id="KAL0292008.1"/>
    </source>
</evidence>
<proteinExistence type="predicted"/>
<dbReference type="AlphaFoldDB" id="A0AAW2JDW2"/>